<feature type="chain" id="PRO_5042906316" description="C1q domain-containing protein" evidence="4">
    <location>
        <begin position="21"/>
        <end position="215"/>
    </location>
</feature>
<dbReference type="PRINTS" id="PR00007">
    <property type="entry name" value="COMPLEMNTC1Q"/>
</dbReference>
<evidence type="ECO:0000313" key="7">
    <source>
        <dbReference type="Proteomes" id="UP001374579"/>
    </source>
</evidence>
<dbReference type="InterPro" id="IPR001073">
    <property type="entry name" value="C1q_dom"/>
</dbReference>
<dbReference type="PROSITE" id="PS50871">
    <property type="entry name" value="C1Q"/>
    <property type="match status" value="1"/>
</dbReference>
<evidence type="ECO:0000256" key="1">
    <source>
        <dbReference type="ARBA" id="ARBA00004613"/>
    </source>
</evidence>
<keyword evidence="2" id="KW-0964">Secreted</keyword>
<name>A0AAN9AJA8_9CAEN</name>
<dbReference type="SMART" id="SM00110">
    <property type="entry name" value="C1Q"/>
    <property type="match status" value="1"/>
</dbReference>
<comment type="subcellular location">
    <subcellularLocation>
        <location evidence="1">Secreted</location>
    </subcellularLocation>
</comment>
<evidence type="ECO:0000259" key="5">
    <source>
        <dbReference type="PROSITE" id="PS50871"/>
    </source>
</evidence>
<comment type="caution">
    <text evidence="6">The sequence shown here is derived from an EMBL/GenBank/DDBJ whole genome shotgun (WGS) entry which is preliminary data.</text>
</comment>
<accession>A0AAN9AJA8</accession>
<feature type="domain" description="C1q" evidence="5">
    <location>
        <begin position="82"/>
        <end position="215"/>
    </location>
</feature>
<dbReference type="PANTHER" id="PTHR22923">
    <property type="entry name" value="CEREBELLIN-RELATED"/>
    <property type="match status" value="1"/>
</dbReference>
<dbReference type="Gene3D" id="1.20.5.340">
    <property type="match status" value="1"/>
</dbReference>
<evidence type="ECO:0000256" key="3">
    <source>
        <dbReference type="ARBA" id="ARBA00022729"/>
    </source>
</evidence>
<dbReference type="Pfam" id="PF00386">
    <property type="entry name" value="C1q"/>
    <property type="match status" value="1"/>
</dbReference>
<evidence type="ECO:0000313" key="6">
    <source>
        <dbReference type="EMBL" id="KAK7087967.1"/>
    </source>
</evidence>
<keyword evidence="3 4" id="KW-0732">Signal</keyword>
<dbReference type="PANTHER" id="PTHR22923:SF116">
    <property type="entry name" value="C1Q DOMAIN-CONTAINING PROTEIN"/>
    <property type="match status" value="1"/>
</dbReference>
<evidence type="ECO:0000256" key="4">
    <source>
        <dbReference type="SAM" id="SignalP"/>
    </source>
</evidence>
<dbReference type="AlphaFoldDB" id="A0AAN9AJA8"/>
<dbReference type="InterPro" id="IPR050822">
    <property type="entry name" value="Cerebellin_Synaptic_Org"/>
</dbReference>
<evidence type="ECO:0000256" key="2">
    <source>
        <dbReference type="ARBA" id="ARBA00022525"/>
    </source>
</evidence>
<proteinExistence type="predicted"/>
<dbReference type="InterPro" id="IPR008983">
    <property type="entry name" value="Tumour_necrosis_fac-like_dom"/>
</dbReference>
<dbReference type="Proteomes" id="UP001374579">
    <property type="component" value="Unassembled WGS sequence"/>
</dbReference>
<feature type="signal peptide" evidence="4">
    <location>
        <begin position="1"/>
        <end position="20"/>
    </location>
</feature>
<dbReference type="SUPFAM" id="SSF49842">
    <property type="entry name" value="TNF-like"/>
    <property type="match status" value="1"/>
</dbReference>
<dbReference type="Gene3D" id="2.60.120.40">
    <property type="match status" value="1"/>
</dbReference>
<sequence length="215" mass="23620">MAVVIYSLLLLGAFIPLIQTADDVNALQTVVEQLSQKMTSLTAHVTQQDNKMVAMETLLGQKAATITELQQSVTTLKNQMALQSPFVAFDVQFKDDPHNGVLDHEIIKFDSVVTNIGNAYNLHNGMFQAPVTGVYLFHVKVTPHPKGHIYVYLDKEGVDIDSAIATDATAIETGDSTRIVQLTKGERVWLKKNDGVTSVRGWAHTKLAGYLLRAT</sequence>
<dbReference type="EMBL" id="JBAMIC010004070">
    <property type="protein sequence ID" value="KAK7087967.1"/>
    <property type="molecule type" value="Genomic_DNA"/>
</dbReference>
<reference evidence="6 7" key="1">
    <citation type="submission" date="2024-02" db="EMBL/GenBank/DDBJ databases">
        <title>Chromosome-scale genome assembly of the rough periwinkle Littorina saxatilis.</title>
        <authorList>
            <person name="De Jode A."/>
            <person name="Faria R."/>
            <person name="Formenti G."/>
            <person name="Sims Y."/>
            <person name="Smith T.P."/>
            <person name="Tracey A."/>
            <person name="Wood J.M.D."/>
            <person name="Zagrodzka Z.B."/>
            <person name="Johannesson K."/>
            <person name="Butlin R.K."/>
            <person name="Leder E.H."/>
        </authorList>
    </citation>
    <scope>NUCLEOTIDE SEQUENCE [LARGE SCALE GENOMIC DNA]</scope>
    <source>
        <strain evidence="6">Snail1</strain>
        <tissue evidence="6">Muscle</tissue>
    </source>
</reference>
<keyword evidence="7" id="KW-1185">Reference proteome</keyword>
<organism evidence="6 7">
    <name type="scientific">Littorina saxatilis</name>
    <dbReference type="NCBI Taxonomy" id="31220"/>
    <lineage>
        <taxon>Eukaryota</taxon>
        <taxon>Metazoa</taxon>
        <taxon>Spiralia</taxon>
        <taxon>Lophotrochozoa</taxon>
        <taxon>Mollusca</taxon>
        <taxon>Gastropoda</taxon>
        <taxon>Caenogastropoda</taxon>
        <taxon>Littorinimorpha</taxon>
        <taxon>Littorinoidea</taxon>
        <taxon>Littorinidae</taxon>
        <taxon>Littorina</taxon>
    </lineage>
</organism>
<dbReference type="GO" id="GO:0005576">
    <property type="term" value="C:extracellular region"/>
    <property type="evidence" value="ECO:0007669"/>
    <property type="project" value="UniProtKB-SubCell"/>
</dbReference>
<gene>
    <name evidence="6" type="ORF">V1264_021953</name>
</gene>
<protein>
    <recommendedName>
        <fullName evidence="5">C1q domain-containing protein</fullName>
    </recommendedName>
</protein>